<comment type="catalytic activity">
    <reaction evidence="1">
        <text>(2S,3R)-3-hydroxybutane-1,2,3-tricarboxylate = 2-methyl-cis-aconitate + H2O</text>
        <dbReference type="Rhea" id="RHEA:17941"/>
        <dbReference type="ChEBI" id="CHEBI:15377"/>
        <dbReference type="ChEBI" id="CHEBI:57429"/>
        <dbReference type="ChEBI" id="CHEBI:57872"/>
        <dbReference type="EC" id="4.2.1.99"/>
    </reaction>
</comment>
<evidence type="ECO:0000256" key="6">
    <source>
        <dbReference type="ARBA" id="ARBA00022485"/>
    </source>
</evidence>
<dbReference type="InterPro" id="IPR006249">
    <property type="entry name" value="Aconitase/IRP2"/>
</dbReference>
<comment type="cofactor">
    <cofactor evidence="2">
        <name>[4Fe-4S] cluster</name>
        <dbReference type="ChEBI" id="CHEBI:49883"/>
    </cofactor>
</comment>
<dbReference type="Gene3D" id="3.30.499.10">
    <property type="entry name" value="Aconitase, domain 3"/>
    <property type="match status" value="2"/>
</dbReference>
<keyword evidence="6 12" id="KW-0004">4Fe-4S</keyword>
<sequence>MSIETGTDTARTRRRLEFGDTRIDYYSIAAATEAGLGDFSKLPASLRVVLENLLRFEDNGRTVSIDDIKAFAEWADKGGNNPREIAYRPARVLMQDFTGVPAVVDLAAMRDGIKSLGGDAQRINPLNPVDLVIDHSVMIDEFGTPRAFQRNVELEYERNLERYTFLKWGQNAFNNFRVVPPGTGICHQVNLEYLAQTVWTDTDQDGHQVAYPDTLVGTDSHTTMVNGLAVLGWGVGGIEAEAAMLGQPISMLIPEVVGFKITGALREGLTATDLVLKVVQMLRQHGVVGKFVEFYGDGLDHMPLADRATIANMAPEYGATCGFFPIDDETLRYLRQTGRDESRIALVEAYARQNGFWRTRDYAPIYSSTLELDQSTVVPAISGPKRPQDHVALTDSAKAFNDYILGLRPAPSVSAEQKEKMTREGGAPNPAQQDIPGGHHGHLNTGPVEGRDYGLRDGSVVIASITSCTNTSNPYVLMAAGLVARKARALGLTRKPWVKTSLAPGSQVVAEYLEAANLQDDLDALGFNLVGFGCTTCIGNSGPLAPEISKSINDNDLVAVSVLSGNRNFEGRISPDVRANYLASPPLVVAYAIAGDMNIDLTTEPLAHTPDGKPVFLKDIWPSSKEVAELVDTIVTREMFQTKYADVFKGDERWQAVEVTDSETYDWPPTSTYIQNPPYFRGMGMEKGAIHNIDGARILALLGDMITTDHISPAGSFKPTTPAGKYLTERQVAPRDFNSYGSRRGNHEIMMRGTFANIRIKNEMLDGVEGGYTKGPDGQQTSIYDAAMAYQAAGVPLIVVGGIEYGAGSSRDWAAKGTNLLGVKAVIAESFERIHRSNLVGMGVIPFEFTGGDNRKTLGLKGDEVISIDGLEGEFKPLSLVPCTIRYADGTEKVIQLKARVDTEVEIEYLENGGVLHYVLRNLAKA</sequence>
<dbReference type="Gene3D" id="3.20.19.10">
    <property type="entry name" value="Aconitase, domain 4"/>
    <property type="match status" value="1"/>
</dbReference>
<organism evidence="16 17">
    <name type="scientific">Paracoccus kondratievae</name>
    <dbReference type="NCBI Taxonomy" id="135740"/>
    <lineage>
        <taxon>Bacteria</taxon>
        <taxon>Pseudomonadati</taxon>
        <taxon>Pseudomonadota</taxon>
        <taxon>Alphaproteobacteria</taxon>
        <taxon>Rhodobacterales</taxon>
        <taxon>Paracoccaceae</taxon>
        <taxon>Paracoccus</taxon>
    </lineage>
</organism>
<evidence type="ECO:0000259" key="14">
    <source>
        <dbReference type="Pfam" id="PF00330"/>
    </source>
</evidence>
<feature type="domain" description="Aconitase A/isopropylmalate dehydratase small subunit swivel" evidence="15">
    <location>
        <begin position="725"/>
        <end position="850"/>
    </location>
</feature>
<accession>A0AAD3NYL3</accession>
<evidence type="ECO:0000256" key="7">
    <source>
        <dbReference type="ARBA" id="ARBA00022723"/>
    </source>
</evidence>
<comment type="pathway">
    <text evidence="3">Carbohydrate metabolism; tricarboxylic acid cycle; isocitrate from oxaloacetate: step 2/2.</text>
</comment>
<evidence type="ECO:0000256" key="8">
    <source>
        <dbReference type="ARBA" id="ARBA00023004"/>
    </source>
</evidence>
<dbReference type="CDD" id="cd01586">
    <property type="entry name" value="AcnA_IRP"/>
    <property type="match status" value="1"/>
</dbReference>
<dbReference type="GO" id="GO:0003994">
    <property type="term" value="F:aconitate hydratase activity"/>
    <property type="evidence" value="ECO:0007669"/>
    <property type="project" value="UniProtKB-EC"/>
</dbReference>
<keyword evidence="9 12" id="KW-0411">Iron-sulfur</keyword>
<dbReference type="Gene3D" id="6.10.190.10">
    <property type="match status" value="1"/>
</dbReference>
<dbReference type="PROSITE" id="PS01244">
    <property type="entry name" value="ACONITASE_2"/>
    <property type="match status" value="1"/>
</dbReference>
<evidence type="ECO:0000256" key="1">
    <source>
        <dbReference type="ARBA" id="ARBA00000118"/>
    </source>
</evidence>
<dbReference type="InterPro" id="IPR036008">
    <property type="entry name" value="Aconitase_4Fe-4S_dom"/>
</dbReference>
<dbReference type="Pfam" id="PF00330">
    <property type="entry name" value="Aconitase"/>
    <property type="match status" value="1"/>
</dbReference>
<evidence type="ECO:0000256" key="13">
    <source>
        <dbReference type="SAM" id="MobiDB-lite"/>
    </source>
</evidence>
<dbReference type="GO" id="GO:0047456">
    <property type="term" value="F:2-methylisocitrate dehydratase activity"/>
    <property type="evidence" value="ECO:0007669"/>
    <property type="project" value="UniProtKB-EC"/>
</dbReference>
<evidence type="ECO:0000313" key="16">
    <source>
        <dbReference type="EMBL" id="GLK63740.1"/>
    </source>
</evidence>
<evidence type="ECO:0000256" key="2">
    <source>
        <dbReference type="ARBA" id="ARBA00001966"/>
    </source>
</evidence>
<comment type="pathway">
    <text evidence="4">Organic acid metabolism; propanoate degradation.</text>
</comment>
<dbReference type="CDD" id="cd01580">
    <property type="entry name" value="AcnA_IRP_Swivel"/>
    <property type="match status" value="1"/>
</dbReference>
<evidence type="ECO:0000256" key="9">
    <source>
        <dbReference type="ARBA" id="ARBA00023014"/>
    </source>
</evidence>
<evidence type="ECO:0000256" key="5">
    <source>
        <dbReference type="ARBA" id="ARBA00007185"/>
    </source>
</evidence>
<dbReference type="EMBL" id="BSFH01000022">
    <property type="protein sequence ID" value="GLK63740.1"/>
    <property type="molecule type" value="Genomic_DNA"/>
</dbReference>
<dbReference type="PROSITE" id="PS00450">
    <property type="entry name" value="ACONITASE_1"/>
    <property type="match status" value="1"/>
</dbReference>
<dbReference type="AlphaFoldDB" id="A0AAD3NYL3"/>
<proteinExistence type="inferred from homology"/>
<evidence type="ECO:0000256" key="10">
    <source>
        <dbReference type="ARBA" id="ARBA00023239"/>
    </source>
</evidence>
<dbReference type="FunFam" id="3.20.19.10:FF:000001">
    <property type="entry name" value="Aconitate hydratase"/>
    <property type="match status" value="1"/>
</dbReference>
<keyword evidence="10 12" id="KW-0456">Lyase</keyword>
<evidence type="ECO:0000256" key="11">
    <source>
        <dbReference type="ARBA" id="ARBA00023501"/>
    </source>
</evidence>
<evidence type="ECO:0000259" key="15">
    <source>
        <dbReference type="Pfam" id="PF00694"/>
    </source>
</evidence>
<reference evidence="16" key="2">
    <citation type="submission" date="2023-01" db="EMBL/GenBank/DDBJ databases">
        <authorList>
            <person name="Sun Q."/>
            <person name="Evtushenko L."/>
        </authorList>
    </citation>
    <scope>NUCLEOTIDE SEQUENCE</scope>
    <source>
        <strain evidence="16">VKM B-2222</strain>
    </source>
</reference>
<evidence type="ECO:0000313" key="17">
    <source>
        <dbReference type="Proteomes" id="UP001143349"/>
    </source>
</evidence>
<evidence type="ECO:0000256" key="12">
    <source>
        <dbReference type="RuleBase" id="RU361275"/>
    </source>
</evidence>
<evidence type="ECO:0000256" key="3">
    <source>
        <dbReference type="ARBA" id="ARBA00004717"/>
    </source>
</evidence>
<dbReference type="Proteomes" id="UP001143349">
    <property type="component" value="Unassembled WGS sequence"/>
</dbReference>
<reference evidence="16" key="1">
    <citation type="journal article" date="2014" name="Int. J. Syst. Evol. Microbiol.">
        <title>Complete genome sequence of Corynebacterium casei LMG S-19264T (=DSM 44701T), isolated from a smear-ripened cheese.</title>
        <authorList>
            <consortium name="US DOE Joint Genome Institute (JGI-PGF)"/>
            <person name="Walter F."/>
            <person name="Albersmeier A."/>
            <person name="Kalinowski J."/>
            <person name="Ruckert C."/>
        </authorList>
    </citation>
    <scope>NUCLEOTIDE SEQUENCE</scope>
    <source>
        <strain evidence="16">VKM B-2222</strain>
    </source>
</reference>
<dbReference type="InterPro" id="IPR015931">
    <property type="entry name" value="Acnase/IPM_dHydase_lsu_aba_1/3"/>
</dbReference>
<comment type="similarity">
    <text evidence="5 12">Belongs to the aconitase/IPM isomerase family.</text>
</comment>
<dbReference type="Pfam" id="PF00694">
    <property type="entry name" value="Aconitase_C"/>
    <property type="match status" value="1"/>
</dbReference>
<comment type="catalytic activity">
    <reaction evidence="11 12">
        <text>citrate = D-threo-isocitrate</text>
        <dbReference type="Rhea" id="RHEA:10336"/>
        <dbReference type="ChEBI" id="CHEBI:15562"/>
        <dbReference type="ChEBI" id="CHEBI:16947"/>
        <dbReference type="EC" id="4.2.1.3"/>
    </reaction>
</comment>
<dbReference type="SUPFAM" id="SSF53732">
    <property type="entry name" value="Aconitase iron-sulfur domain"/>
    <property type="match status" value="1"/>
</dbReference>
<feature type="region of interest" description="Disordered" evidence="13">
    <location>
        <begin position="413"/>
        <end position="443"/>
    </location>
</feature>
<comment type="caution">
    <text evidence="16">The sequence shown here is derived from an EMBL/GenBank/DDBJ whole genome shotgun (WGS) entry which is preliminary data.</text>
</comment>
<dbReference type="FunFam" id="3.30.499.10:FF:000002">
    <property type="entry name" value="Aconitate hydratase"/>
    <property type="match status" value="1"/>
</dbReference>
<dbReference type="InterPro" id="IPR015928">
    <property type="entry name" value="Aconitase/3IPM_dehydase_swvl"/>
</dbReference>
<dbReference type="InterPro" id="IPR000573">
    <property type="entry name" value="AconitaseA/IPMdHydase_ssu_swvl"/>
</dbReference>
<dbReference type="InterPro" id="IPR001030">
    <property type="entry name" value="Acoase/IPM_deHydtase_lsu_aba"/>
</dbReference>
<dbReference type="NCBIfam" id="NF006757">
    <property type="entry name" value="PRK09277.1"/>
    <property type="match status" value="1"/>
</dbReference>
<dbReference type="PANTHER" id="PTHR11670">
    <property type="entry name" value="ACONITASE/IRON-RESPONSIVE ELEMENT FAMILY MEMBER"/>
    <property type="match status" value="1"/>
</dbReference>
<dbReference type="NCBIfam" id="NF009520">
    <property type="entry name" value="PRK12881.1"/>
    <property type="match status" value="1"/>
</dbReference>
<dbReference type="GO" id="GO:0046872">
    <property type="term" value="F:metal ion binding"/>
    <property type="evidence" value="ECO:0007669"/>
    <property type="project" value="UniProtKB-KW"/>
</dbReference>
<feature type="domain" description="Aconitase/3-isopropylmalate dehydratase large subunit alpha/beta/alpha" evidence="14">
    <location>
        <begin position="83"/>
        <end position="595"/>
    </location>
</feature>
<protein>
    <recommendedName>
        <fullName evidence="12">Aconitate hydratase</fullName>
        <shortName evidence="12">Aconitase</shortName>
        <ecNumber evidence="12">4.2.1.3</ecNumber>
    </recommendedName>
</protein>
<dbReference type="NCBIfam" id="TIGR01341">
    <property type="entry name" value="aconitase_1"/>
    <property type="match status" value="1"/>
</dbReference>
<comment type="function">
    <text evidence="12">Catalyzes the isomerization of citrate to isocitrate via cis-aconitate.</text>
</comment>
<keyword evidence="17" id="KW-1185">Reference proteome</keyword>
<dbReference type="EC" id="4.2.1.3" evidence="12"/>
<name>A0AAD3NYL3_9RHOB</name>
<dbReference type="RefSeq" id="WP_271179445.1">
    <property type="nucleotide sequence ID" value="NZ_BSFH01000022.1"/>
</dbReference>
<dbReference type="GO" id="GO:0051539">
    <property type="term" value="F:4 iron, 4 sulfur cluster binding"/>
    <property type="evidence" value="ECO:0007669"/>
    <property type="project" value="UniProtKB-KW"/>
</dbReference>
<dbReference type="PRINTS" id="PR00415">
    <property type="entry name" value="ACONITASE"/>
</dbReference>
<keyword evidence="8 12" id="KW-0408">Iron</keyword>
<dbReference type="InterPro" id="IPR044137">
    <property type="entry name" value="AcnA_IRP_Swivel"/>
</dbReference>
<gene>
    <name evidence="16" type="ORF">GCM10017635_12110</name>
</gene>
<evidence type="ECO:0000256" key="4">
    <source>
        <dbReference type="ARBA" id="ARBA00005026"/>
    </source>
</evidence>
<dbReference type="InterPro" id="IPR018136">
    <property type="entry name" value="Aconitase_4Fe-4S_BS"/>
</dbReference>
<dbReference type="SUPFAM" id="SSF52016">
    <property type="entry name" value="LeuD/IlvD-like"/>
    <property type="match status" value="1"/>
</dbReference>
<keyword evidence="7" id="KW-0479">Metal-binding</keyword>